<dbReference type="HOGENOM" id="CLU_043251_0_0_9"/>
<feature type="transmembrane region" description="Helical" evidence="8">
    <location>
        <begin position="171"/>
        <end position="193"/>
    </location>
</feature>
<dbReference type="OrthoDB" id="84615at2"/>
<dbReference type="RefSeq" id="WP_045927354.1">
    <property type="nucleotide sequence ID" value="NZ_JBHSZS010000005.1"/>
</dbReference>
<evidence type="ECO:0000256" key="1">
    <source>
        <dbReference type="ARBA" id="ARBA00004141"/>
    </source>
</evidence>
<accession>A0A0F4LJX7</accession>
<keyword evidence="6 8" id="KW-0472">Membrane</keyword>
<reference evidence="9 10" key="1">
    <citation type="submission" date="2014-12" db="EMBL/GenBank/DDBJ databases">
        <title>Comparative genomics of the lactic acid bacteria isolated from the honey bee gut.</title>
        <authorList>
            <person name="Ellegaard K.M."/>
            <person name="Tamarit D."/>
            <person name="Javelind E."/>
            <person name="Olofsson T."/>
            <person name="Andersson S.G."/>
            <person name="Vasquez A."/>
        </authorList>
    </citation>
    <scope>NUCLEOTIDE SEQUENCE [LARGE SCALE GENOMIC DNA]</scope>
    <source>
        <strain evidence="9 10">Biut2</strain>
    </source>
</reference>
<proteinExistence type="inferred from homology"/>
<dbReference type="InterPro" id="IPR001898">
    <property type="entry name" value="SLC13A/DASS"/>
</dbReference>
<evidence type="ECO:0000256" key="2">
    <source>
        <dbReference type="ARBA" id="ARBA00006772"/>
    </source>
</evidence>
<protein>
    <recommendedName>
        <fullName evidence="3">Sodium-dependent dicarboxylate transporter SdcS</fullName>
    </recommendedName>
    <alternativeName>
        <fullName evidence="7">Na(+)/dicarboxylate symporter</fullName>
    </alternativeName>
</protein>
<dbReference type="GO" id="GO:0008514">
    <property type="term" value="F:organic anion transmembrane transporter activity"/>
    <property type="evidence" value="ECO:0007669"/>
    <property type="project" value="UniProtKB-ARBA"/>
</dbReference>
<evidence type="ECO:0000256" key="4">
    <source>
        <dbReference type="ARBA" id="ARBA00022692"/>
    </source>
</evidence>
<name>A0A0F4LJX7_9LACO</name>
<organism evidence="9 10">
    <name type="scientific">Lactobacillus kullabergensis</name>
    <dbReference type="NCBI Taxonomy" id="1218493"/>
    <lineage>
        <taxon>Bacteria</taxon>
        <taxon>Bacillati</taxon>
        <taxon>Bacillota</taxon>
        <taxon>Bacilli</taxon>
        <taxon>Lactobacillales</taxon>
        <taxon>Lactobacillaceae</taxon>
        <taxon>Lactobacillus</taxon>
    </lineage>
</organism>
<dbReference type="Proteomes" id="UP000033533">
    <property type="component" value="Unassembled WGS sequence"/>
</dbReference>
<dbReference type="STRING" id="1218493.JF76_01130"/>
<feature type="transmembrane region" description="Helical" evidence="8">
    <location>
        <begin position="125"/>
        <end position="150"/>
    </location>
</feature>
<evidence type="ECO:0000313" key="9">
    <source>
        <dbReference type="EMBL" id="KJY59152.1"/>
    </source>
</evidence>
<dbReference type="GO" id="GO:1905039">
    <property type="term" value="P:carboxylic acid transmembrane transport"/>
    <property type="evidence" value="ECO:0007669"/>
    <property type="project" value="UniProtKB-ARBA"/>
</dbReference>
<evidence type="ECO:0000256" key="5">
    <source>
        <dbReference type="ARBA" id="ARBA00022989"/>
    </source>
</evidence>
<feature type="transmembrane region" description="Helical" evidence="8">
    <location>
        <begin position="36"/>
        <end position="68"/>
    </location>
</feature>
<feature type="transmembrane region" description="Helical" evidence="8">
    <location>
        <begin position="290"/>
        <end position="314"/>
    </location>
</feature>
<feature type="transmembrane region" description="Helical" evidence="8">
    <location>
        <begin position="460"/>
        <end position="483"/>
    </location>
</feature>
<evidence type="ECO:0000256" key="7">
    <source>
        <dbReference type="ARBA" id="ARBA00031174"/>
    </source>
</evidence>
<feature type="transmembrane region" description="Helical" evidence="8">
    <location>
        <begin position="419"/>
        <end position="439"/>
    </location>
</feature>
<comment type="caution">
    <text evidence="9">The sequence shown here is derived from an EMBL/GenBank/DDBJ whole genome shotgun (WGS) entry which is preliminary data.</text>
</comment>
<evidence type="ECO:0000313" key="10">
    <source>
        <dbReference type="Proteomes" id="UP000033533"/>
    </source>
</evidence>
<evidence type="ECO:0000256" key="6">
    <source>
        <dbReference type="ARBA" id="ARBA00023136"/>
    </source>
</evidence>
<sequence length="487" mass="52740">MSKQKKDYLFLLVSFLIILIFGTLLPASNGLTPQGLWTLGIFVAALVMWTTISISWPSLIVLFLLGLIPSVGYQAAFTGTFGNSTVAFLIFTFALVYPLSQTNFIRRCTIALITNRIAKKSPWRFVIFLFTAITFLGLFISPTVLMVTFMPFLIDIFKVLHIEKGSKVGSMITMGATFCINLSSGMTAIAHVWPTLAIGFYKGATGKEISQVQYMMVGIPIGILIIIGMLLVFRFIYCPNDIKNINLKAVEKLKGTIKPADRKEKIILATMLLTVILWIMPSFIKGILPTVYTTISGWTTAFPPLLGCIILMIVNINGKSILSFKEVTNKGISWASVLMVGVASELGAVLTAKTMGIETWLTNILSPLAKGLPEILLALFFIVWCVVETNFSSNIVTTTIVSSVAISVISSLSTTANGINLAAVIMLIGFGAAVCNMTPAGQAGVNPVAIGTEYTTAKDMLIWGAAFAVISIVVMTFVGYPFAKLIL</sequence>
<dbReference type="Pfam" id="PF00939">
    <property type="entry name" value="Na_sulph_symp"/>
    <property type="match status" value="1"/>
</dbReference>
<dbReference type="PATRIC" id="fig|1218493.3.peg.123"/>
<gene>
    <name evidence="9" type="ORF">JF76_01130</name>
</gene>
<feature type="transmembrane region" description="Helical" evidence="8">
    <location>
        <begin position="266"/>
        <end position="284"/>
    </location>
</feature>
<dbReference type="EMBL" id="JXBY01000002">
    <property type="protein sequence ID" value="KJY59152.1"/>
    <property type="molecule type" value="Genomic_DNA"/>
</dbReference>
<evidence type="ECO:0000256" key="8">
    <source>
        <dbReference type="SAM" id="Phobius"/>
    </source>
</evidence>
<keyword evidence="5 8" id="KW-1133">Transmembrane helix</keyword>
<feature type="transmembrane region" description="Helical" evidence="8">
    <location>
        <begin position="75"/>
        <end position="97"/>
    </location>
</feature>
<dbReference type="AlphaFoldDB" id="A0A0F4LJX7"/>
<dbReference type="PANTHER" id="PTHR10283">
    <property type="entry name" value="SOLUTE CARRIER FAMILY 13 MEMBER"/>
    <property type="match status" value="1"/>
</dbReference>
<feature type="transmembrane region" description="Helical" evidence="8">
    <location>
        <begin position="213"/>
        <end position="237"/>
    </location>
</feature>
<feature type="transmembrane region" description="Helical" evidence="8">
    <location>
        <begin position="394"/>
        <end position="413"/>
    </location>
</feature>
<feature type="transmembrane region" description="Helical" evidence="8">
    <location>
        <begin position="334"/>
        <end position="352"/>
    </location>
</feature>
<keyword evidence="4 8" id="KW-0812">Transmembrane</keyword>
<dbReference type="PANTHER" id="PTHR10283:SF82">
    <property type="entry name" value="SOLUTE CARRIER FAMILY 13 MEMBER 2"/>
    <property type="match status" value="1"/>
</dbReference>
<dbReference type="GO" id="GO:0005886">
    <property type="term" value="C:plasma membrane"/>
    <property type="evidence" value="ECO:0007669"/>
    <property type="project" value="TreeGrafter"/>
</dbReference>
<feature type="transmembrane region" description="Helical" evidence="8">
    <location>
        <begin position="364"/>
        <end position="387"/>
    </location>
</feature>
<comment type="similarity">
    <text evidence="2">Belongs to the SLC13A/DASS transporter (TC 2.A.47) family. NADC subfamily.</text>
</comment>
<evidence type="ECO:0000256" key="3">
    <source>
        <dbReference type="ARBA" id="ARBA00020150"/>
    </source>
</evidence>
<comment type="subcellular location">
    <subcellularLocation>
        <location evidence="1">Membrane</location>
        <topology evidence="1">Multi-pass membrane protein</topology>
    </subcellularLocation>
</comment>